<comment type="similarity">
    <text evidence="7">Belongs to the YOS1 family.</text>
</comment>
<evidence type="ECO:0000256" key="7">
    <source>
        <dbReference type="ARBA" id="ARBA00024203"/>
    </source>
</evidence>
<dbReference type="KEGG" id="mis:MICPUN_63790"/>
<evidence type="ECO:0008006" key="11">
    <source>
        <dbReference type="Google" id="ProtNLM"/>
    </source>
</evidence>
<evidence type="ECO:0000256" key="8">
    <source>
        <dbReference type="SAM" id="SignalP"/>
    </source>
</evidence>
<dbReference type="OMA" id="GANMIWN"/>
<evidence type="ECO:0000256" key="2">
    <source>
        <dbReference type="ARBA" id="ARBA00022448"/>
    </source>
</evidence>
<dbReference type="GO" id="GO:0015031">
    <property type="term" value="P:protein transport"/>
    <property type="evidence" value="ECO:0007669"/>
    <property type="project" value="UniProtKB-KW"/>
</dbReference>
<dbReference type="PANTHER" id="PTHR15858:SF0">
    <property type="entry name" value="IMMEDIATE EARLY RESPONSE 3-INTERACTING PROTEIN 1"/>
    <property type="match status" value="1"/>
</dbReference>
<protein>
    <recommendedName>
        <fullName evidence="11">Yos1-like protein</fullName>
    </recommendedName>
</protein>
<feature type="signal peptide" evidence="8">
    <location>
        <begin position="1"/>
        <end position="18"/>
    </location>
</feature>
<dbReference type="STRING" id="296587.C1EFH4"/>
<dbReference type="RefSeq" id="XP_002505830.1">
    <property type="nucleotide sequence ID" value="XM_002505784.1"/>
</dbReference>
<evidence type="ECO:0000313" key="9">
    <source>
        <dbReference type="EMBL" id="ACO67088.1"/>
    </source>
</evidence>
<dbReference type="GeneID" id="8248759"/>
<dbReference type="PANTHER" id="PTHR15858">
    <property type="entry name" value="IMMEDIATE EARLY RESPONSE 3-INTERACTING PROTEIN 1"/>
    <property type="match status" value="1"/>
</dbReference>
<keyword evidence="5" id="KW-1133">Transmembrane helix</keyword>
<dbReference type="InParanoid" id="C1EFH4"/>
<keyword evidence="3" id="KW-0812">Transmembrane</keyword>
<evidence type="ECO:0000256" key="4">
    <source>
        <dbReference type="ARBA" id="ARBA00022927"/>
    </source>
</evidence>
<keyword evidence="2" id="KW-0813">Transport</keyword>
<dbReference type="AlphaFoldDB" id="C1EFH4"/>
<dbReference type="Pfam" id="PF08571">
    <property type="entry name" value="Yos1"/>
    <property type="match status" value="1"/>
</dbReference>
<feature type="chain" id="PRO_5005339800" description="Yos1-like protein" evidence="8">
    <location>
        <begin position="19"/>
        <end position="79"/>
    </location>
</feature>
<reference evidence="9 10" key="1">
    <citation type="journal article" date="2009" name="Science">
        <title>Green evolution and dynamic adaptations revealed by genomes of the marine picoeukaryotes Micromonas.</title>
        <authorList>
            <person name="Worden A.Z."/>
            <person name="Lee J.H."/>
            <person name="Mock T."/>
            <person name="Rouze P."/>
            <person name="Simmons M.P."/>
            <person name="Aerts A.L."/>
            <person name="Allen A.E."/>
            <person name="Cuvelier M.L."/>
            <person name="Derelle E."/>
            <person name="Everett M.V."/>
            <person name="Foulon E."/>
            <person name="Grimwood J."/>
            <person name="Gundlach H."/>
            <person name="Henrissat B."/>
            <person name="Napoli C."/>
            <person name="McDonald S.M."/>
            <person name="Parker M.S."/>
            <person name="Rombauts S."/>
            <person name="Salamov A."/>
            <person name="Von Dassow P."/>
            <person name="Badger J.H."/>
            <person name="Coutinho P.M."/>
            <person name="Demir E."/>
            <person name="Dubchak I."/>
            <person name="Gentemann C."/>
            <person name="Eikrem W."/>
            <person name="Gready J.E."/>
            <person name="John U."/>
            <person name="Lanier W."/>
            <person name="Lindquist E.A."/>
            <person name="Lucas S."/>
            <person name="Mayer K.F."/>
            <person name="Moreau H."/>
            <person name="Not F."/>
            <person name="Otillar R."/>
            <person name="Panaud O."/>
            <person name="Pangilinan J."/>
            <person name="Paulsen I."/>
            <person name="Piegu B."/>
            <person name="Poliakov A."/>
            <person name="Robbens S."/>
            <person name="Schmutz J."/>
            <person name="Toulza E."/>
            <person name="Wyss T."/>
            <person name="Zelensky A."/>
            <person name="Zhou K."/>
            <person name="Armbrust E.V."/>
            <person name="Bhattacharya D."/>
            <person name="Goodenough U.W."/>
            <person name="Van de Peer Y."/>
            <person name="Grigoriev I.V."/>
        </authorList>
    </citation>
    <scope>NUCLEOTIDE SEQUENCE [LARGE SCALE GENOMIC DNA]</scope>
    <source>
        <strain evidence="10">RCC299 / NOUM17</strain>
    </source>
</reference>
<keyword evidence="10" id="KW-1185">Reference proteome</keyword>
<accession>C1EFH4</accession>
<dbReference type="GO" id="GO:0005789">
    <property type="term" value="C:endoplasmic reticulum membrane"/>
    <property type="evidence" value="ECO:0007669"/>
    <property type="project" value="TreeGrafter"/>
</dbReference>
<dbReference type="eggNOG" id="KOG4779">
    <property type="taxonomic scope" value="Eukaryota"/>
</dbReference>
<keyword evidence="4" id="KW-0653">Protein transport</keyword>
<name>C1EFH4_MICCC</name>
<dbReference type="Proteomes" id="UP000002009">
    <property type="component" value="Chromosome 13"/>
</dbReference>
<evidence type="ECO:0000256" key="3">
    <source>
        <dbReference type="ARBA" id="ARBA00022692"/>
    </source>
</evidence>
<proteinExistence type="inferred from homology"/>
<evidence type="ECO:0000256" key="1">
    <source>
        <dbReference type="ARBA" id="ARBA00004370"/>
    </source>
</evidence>
<evidence type="ECO:0000313" key="10">
    <source>
        <dbReference type="Proteomes" id="UP000002009"/>
    </source>
</evidence>
<sequence>MTLWTFCQSMLLTFNAFAILNEQRFLDKYGLGQGAVNSGYVPSGSARGQLIGVVTATQYARVPLVVLNVLVIFVKMVFG</sequence>
<comment type="subcellular location">
    <subcellularLocation>
        <location evidence="1">Membrane</location>
    </subcellularLocation>
</comment>
<gene>
    <name evidence="9" type="ORF">MICPUN_63790</name>
</gene>
<dbReference type="EMBL" id="CP001331">
    <property type="protein sequence ID" value="ACO67088.1"/>
    <property type="molecule type" value="Genomic_DNA"/>
</dbReference>
<dbReference type="InterPro" id="IPR013880">
    <property type="entry name" value="Yos1"/>
</dbReference>
<keyword evidence="8" id="KW-0732">Signal</keyword>
<dbReference type="GO" id="GO:0000139">
    <property type="term" value="C:Golgi membrane"/>
    <property type="evidence" value="ECO:0007669"/>
    <property type="project" value="TreeGrafter"/>
</dbReference>
<evidence type="ECO:0000256" key="5">
    <source>
        <dbReference type="ARBA" id="ARBA00022989"/>
    </source>
</evidence>
<organism evidence="9 10">
    <name type="scientific">Micromonas commoda (strain RCC299 / NOUM17 / CCMP2709)</name>
    <name type="common">Picoplanktonic green alga</name>
    <dbReference type="NCBI Taxonomy" id="296587"/>
    <lineage>
        <taxon>Eukaryota</taxon>
        <taxon>Viridiplantae</taxon>
        <taxon>Chlorophyta</taxon>
        <taxon>Mamiellophyceae</taxon>
        <taxon>Mamiellales</taxon>
        <taxon>Mamiellaceae</taxon>
        <taxon>Micromonas</taxon>
    </lineage>
</organism>
<dbReference type="GO" id="GO:0006888">
    <property type="term" value="P:endoplasmic reticulum to Golgi vesicle-mediated transport"/>
    <property type="evidence" value="ECO:0007669"/>
    <property type="project" value="TreeGrafter"/>
</dbReference>
<dbReference type="OrthoDB" id="15356at2759"/>
<dbReference type="FunCoup" id="C1EFH4">
    <property type="interactions" value="1243"/>
</dbReference>
<evidence type="ECO:0000256" key="6">
    <source>
        <dbReference type="ARBA" id="ARBA00023136"/>
    </source>
</evidence>
<keyword evidence="6" id="KW-0472">Membrane</keyword>
<dbReference type="GO" id="GO:0030134">
    <property type="term" value="C:COPII-coated ER to Golgi transport vesicle"/>
    <property type="evidence" value="ECO:0007669"/>
    <property type="project" value="TreeGrafter"/>
</dbReference>